<feature type="transmembrane region" description="Helical" evidence="1">
    <location>
        <begin position="7"/>
        <end position="24"/>
    </location>
</feature>
<accession>A0A2P2E1Z9</accession>
<organism evidence="2 3">
    <name type="scientific">Leptospira ryugenii</name>
    <dbReference type="NCBI Taxonomy" id="1917863"/>
    <lineage>
        <taxon>Bacteria</taxon>
        <taxon>Pseudomonadati</taxon>
        <taxon>Spirochaetota</taxon>
        <taxon>Spirochaetia</taxon>
        <taxon>Leptospirales</taxon>
        <taxon>Leptospiraceae</taxon>
        <taxon>Leptospira</taxon>
    </lineage>
</organism>
<dbReference type="OrthoDB" id="341561at2"/>
<keyword evidence="1" id="KW-1133">Transmembrane helix</keyword>
<proteinExistence type="predicted"/>
<feature type="transmembrane region" description="Helical" evidence="1">
    <location>
        <begin position="44"/>
        <end position="66"/>
    </location>
</feature>
<dbReference type="AlphaFoldDB" id="A0A2P2E1Z9"/>
<protein>
    <submittedName>
        <fullName evidence="2">DoxX family protein</fullName>
    </submittedName>
</protein>
<keyword evidence="3" id="KW-1185">Reference proteome</keyword>
<dbReference type="Proteomes" id="UP000245133">
    <property type="component" value="Unassembled WGS sequence"/>
</dbReference>
<feature type="transmembrane region" description="Helical" evidence="1">
    <location>
        <begin position="97"/>
        <end position="114"/>
    </location>
</feature>
<keyword evidence="1" id="KW-0472">Membrane</keyword>
<comment type="caution">
    <text evidence="2">The sequence shown here is derived from an EMBL/GenBank/DDBJ whole genome shotgun (WGS) entry which is preliminary data.</text>
</comment>
<gene>
    <name evidence="2" type="ORF">LPTSP4_24460</name>
</gene>
<dbReference type="RefSeq" id="WP_108977052.1">
    <property type="nucleotide sequence ID" value="NZ_BFBB01000007.1"/>
</dbReference>
<reference evidence="2 3" key="1">
    <citation type="submission" date="2018-02" db="EMBL/GenBank/DDBJ databases">
        <title>Novel Leptospira species isolated from soil and water in Japan.</title>
        <authorList>
            <person name="Nakao R."/>
            <person name="Masuzawa T."/>
        </authorList>
    </citation>
    <scope>NUCLEOTIDE SEQUENCE [LARGE SCALE GENOMIC DNA]</scope>
    <source>
        <strain evidence="2 3">YH101</strain>
    </source>
</reference>
<keyword evidence="1" id="KW-0812">Transmembrane</keyword>
<sequence length="129" mass="13967">MKIAVIVVRTLVGALFAFGAVAYFGNFVPQPELTGNMKIFMEGLAASGYLITVAKVVELLVGIAFLSGRFVPLAAVIISPIIVNIFFIHLFLDRKTLPVAIALVLSNAFIAYAHRSHYAPLFRSKSELG</sequence>
<feature type="transmembrane region" description="Helical" evidence="1">
    <location>
        <begin position="73"/>
        <end position="91"/>
    </location>
</feature>
<evidence type="ECO:0000313" key="2">
    <source>
        <dbReference type="EMBL" id="GBF50918.1"/>
    </source>
</evidence>
<name>A0A2P2E1Z9_9LEPT</name>
<evidence type="ECO:0000313" key="3">
    <source>
        <dbReference type="Proteomes" id="UP000245133"/>
    </source>
</evidence>
<evidence type="ECO:0000256" key="1">
    <source>
        <dbReference type="SAM" id="Phobius"/>
    </source>
</evidence>
<dbReference type="EMBL" id="BFBB01000007">
    <property type="protein sequence ID" value="GBF50918.1"/>
    <property type="molecule type" value="Genomic_DNA"/>
</dbReference>